<dbReference type="GO" id="GO:0004519">
    <property type="term" value="F:endonuclease activity"/>
    <property type="evidence" value="ECO:0007669"/>
    <property type="project" value="UniProtKB-KW"/>
</dbReference>
<evidence type="ECO:0000313" key="3">
    <source>
        <dbReference type="Proteomes" id="UP001597403"/>
    </source>
</evidence>
<dbReference type="EMBL" id="JBHUGF010000010">
    <property type="protein sequence ID" value="MFD1991893.1"/>
    <property type="molecule type" value="Genomic_DNA"/>
</dbReference>
<proteinExistence type="predicted"/>
<keyword evidence="2" id="KW-0378">Hydrolase</keyword>
<keyword evidence="3" id="KW-1185">Reference proteome</keyword>
<feature type="domain" description="HNH nuclease" evidence="1">
    <location>
        <begin position="284"/>
        <end position="334"/>
    </location>
</feature>
<comment type="caution">
    <text evidence="2">The sequence shown here is derived from an EMBL/GenBank/DDBJ whole genome shotgun (WGS) entry which is preliminary data.</text>
</comment>
<dbReference type="Pfam" id="PF01844">
    <property type="entry name" value="HNH"/>
    <property type="match status" value="1"/>
</dbReference>
<gene>
    <name evidence="2" type="ORF">ACFSGI_18125</name>
</gene>
<dbReference type="SMART" id="SM00507">
    <property type="entry name" value="HNHc"/>
    <property type="match status" value="1"/>
</dbReference>
<sequence>MNIDEFFKEVNIVSLSDIDKGYSIRKTKIKKNKKIIRESKVQNDYNPFDSQKMKELTTSISKLASVNNIKYLSKWKDIDLTRLVDKKDYDNWELEDILSALKSEINQQNSSRLDKKQIAEYRKSEEDNKEIYIDSLEIIKKYKNGDPYVKRNEVTKSYTIENSQWHPLISQNIKIKIKNWANENIDIFYNRAKKLLIVEPRNNDLIILISKLSELIYERDTINTQAQEIEQIILLEADENSLADIILFRVESIIKPHIEVIEKNIISGGRLIFADMWNIQFKESLKNEVRERDGHKCLVCESEVDLHIHHKIPRNLGGVHHLDNLVTLCASCHGVIEQVDVQKSFNKGLSNYKKNLIKGSLDIEIPLSKININLKIEEKLDNLLNKLDKRNQDLITEVVELMAYFEKLKEF</sequence>
<dbReference type="Gene3D" id="1.10.30.50">
    <property type="match status" value="1"/>
</dbReference>
<accession>A0ABW4UWH7</accession>
<protein>
    <submittedName>
        <fullName evidence="2">HNH endonuclease</fullName>
    </submittedName>
</protein>
<evidence type="ECO:0000313" key="2">
    <source>
        <dbReference type="EMBL" id="MFD1991893.1"/>
    </source>
</evidence>
<dbReference type="InterPro" id="IPR003615">
    <property type="entry name" value="HNH_nuc"/>
</dbReference>
<organism evidence="2 3">
    <name type="scientific">Paenibacillus nicotianae</name>
    <dbReference type="NCBI Taxonomy" id="1526551"/>
    <lineage>
        <taxon>Bacteria</taxon>
        <taxon>Bacillati</taxon>
        <taxon>Bacillota</taxon>
        <taxon>Bacilli</taxon>
        <taxon>Bacillales</taxon>
        <taxon>Paenibacillaceae</taxon>
        <taxon>Paenibacillus</taxon>
    </lineage>
</organism>
<dbReference type="Proteomes" id="UP001597403">
    <property type="component" value="Unassembled WGS sequence"/>
</dbReference>
<reference evidence="3" key="1">
    <citation type="journal article" date="2019" name="Int. J. Syst. Evol. Microbiol.">
        <title>The Global Catalogue of Microorganisms (GCM) 10K type strain sequencing project: providing services to taxonomists for standard genome sequencing and annotation.</title>
        <authorList>
            <consortium name="The Broad Institute Genomics Platform"/>
            <consortium name="The Broad Institute Genome Sequencing Center for Infectious Disease"/>
            <person name="Wu L."/>
            <person name="Ma J."/>
        </authorList>
    </citation>
    <scope>NUCLEOTIDE SEQUENCE [LARGE SCALE GENOMIC DNA]</scope>
    <source>
        <strain evidence="3">CGMCC 1.15067</strain>
    </source>
</reference>
<keyword evidence="2" id="KW-0255">Endonuclease</keyword>
<name>A0ABW4UWH7_9BACL</name>
<dbReference type="InterPro" id="IPR002711">
    <property type="entry name" value="HNH"/>
</dbReference>
<keyword evidence="2" id="KW-0540">Nuclease</keyword>
<dbReference type="CDD" id="cd00085">
    <property type="entry name" value="HNHc"/>
    <property type="match status" value="1"/>
</dbReference>
<dbReference type="RefSeq" id="WP_204825574.1">
    <property type="nucleotide sequence ID" value="NZ_JBHUGF010000010.1"/>
</dbReference>
<evidence type="ECO:0000259" key="1">
    <source>
        <dbReference type="SMART" id="SM00507"/>
    </source>
</evidence>